<proteinExistence type="predicted"/>
<feature type="disulfide bond" evidence="8">
    <location>
        <begin position="243"/>
        <end position="258"/>
    </location>
</feature>
<organism evidence="10 11">
    <name type="scientific">Mytilus coruscus</name>
    <name type="common">Sea mussel</name>
    <dbReference type="NCBI Taxonomy" id="42192"/>
    <lineage>
        <taxon>Eukaryota</taxon>
        <taxon>Metazoa</taxon>
        <taxon>Spiralia</taxon>
        <taxon>Lophotrochozoa</taxon>
        <taxon>Mollusca</taxon>
        <taxon>Bivalvia</taxon>
        <taxon>Autobranchia</taxon>
        <taxon>Pteriomorphia</taxon>
        <taxon>Mytilida</taxon>
        <taxon>Mytiloidea</taxon>
        <taxon>Mytilidae</taxon>
        <taxon>Mytilinae</taxon>
        <taxon>Mytilus</taxon>
    </lineage>
</organism>
<evidence type="ECO:0000256" key="3">
    <source>
        <dbReference type="ARBA" id="ARBA00022692"/>
    </source>
</evidence>
<dbReference type="GO" id="GO:0016192">
    <property type="term" value="P:vesicle-mediated transport"/>
    <property type="evidence" value="ECO:0007669"/>
    <property type="project" value="UniProtKB-ARBA"/>
</dbReference>
<dbReference type="InterPro" id="IPR036055">
    <property type="entry name" value="LDL_receptor-like_sf"/>
</dbReference>
<evidence type="ECO:0000256" key="9">
    <source>
        <dbReference type="SAM" id="MobiDB-lite"/>
    </source>
</evidence>
<evidence type="ECO:0000313" key="11">
    <source>
        <dbReference type="Proteomes" id="UP000507470"/>
    </source>
</evidence>
<dbReference type="InterPro" id="IPR002172">
    <property type="entry name" value="LDrepeatLR_classA_rpt"/>
</dbReference>
<dbReference type="OrthoDB" id="6135638at2759"/>
<dbReference type="Gene3D" id="4.10.400.10">
    <property type="entry name" value="Low-density Lipoprotein Receptor"/>
    <property type="match status" value="2"/>
</dbReference>
<feature type="disulfide bond" evidence="8">
    <location>
        <begin position="231"/>
        <end position="249"/>
    </location>
</feature>
<dbReference type="SMART" id="SM00192">
    <property type="entry name" value="LDLa"/>
    <property type="match status" value="2"/>
</dbReference>
<evidence type="ECO:0000256" key="8">
    <source>
        <dbReference type="PROSITE-ProRule" id="PRU00124"/>
    </source>
</evidence>
<feature type="region of interest" description="Disordered" evidence="9">
    <location>
        <begin position="188"/>
        <end position="209"/>
    </location>
</feature>
<feature type="compositionally biased region" description="Basic and acidic residues" evidence="9">
    <location>
        <begin position="199"/>
        <end position="209"/>
    </location>
</feature>
<dbReference type="GO" id="GO:0005886">
    <property type="term" value="C:plasma membrane"/>
    <property type="evidence" value="ECO:0007669"/>
    <property type="project" value="TreeGrafter"/>
</dbReference>
<keyword evidence="3" id="KW-0812">Transmembrane</keyword>
<dbReference type="PROSITE" id="PS01209">
    <property type="entry name" value="LDLRA_1"/>
    <property type="match status" value="1"/>
</dbReference>
<name>A0A6J7ZZN0_MYTCO</name>
<dbReference type="Proteomes" id="UP000507470">
    <property type="component" value="Unassembled WGS sequence"/>
</dbReference>
<evidence type="ECO:0000256" key="5">
    <source>
        <dbReference type="ARBA" id="ARBA00022989"/>
    </source>
</evidence>
<dbReference type="AlphaFoldDB" id="A0A6J7ZZN0"/>
<evidence type="ECO:0000256" key="2">
    <source>
        <dbReference type="ARBA" id="ARBA00004308"/>
    </source>
</evidence>
<evidence type="ECO:0000313" key="10">
    <source>
        <dbReference type="EMBL" id="CAC5357986.1"/>
    </source>
</evidence>
<keyword evidence="4" id="KW-0677">Repeat</keyword>
<protein>
    <recommendedName>
        <fullName evidence="12">LRP2</fullName>
    </recommendedName>
</protein>
<evidence type="ECO:0000256" key="6">
    <source>
        <dbReference type="ARBA" id="ARBA00023136"/>
    </source>
</evidence>
<dbReference type="Pfam" id="PF00057">
    <property type="entry name" value="Ldl_recept_a"/>
    <property type="match status" value="2"/>
</dbReference>
<dbReference type="GO" id="GO:0012505">
    <property type="term" value="C:endomembrane system"/>
    <property type="evidence" value="ECO:0007669"/>
    <property type="project" value="UniProtKB-SubCell"/>
</dbReference>
<gene>
    <name evidence="10" type="ORF">MCOR_1426</name>
</gene>
<dbReference type="InterPro" id="IPR023415">
    <property type="entry name" value="LDLR_class-A_CS"/>
</dbReference>
<keyword evidence="5" id="KW-1133">Transmembrane helix</keyword>
<dbReference type="SUPFAM" id="SSF57424">
    <property type="entry name" value="LDL receptor-like module"/>
    <property type="match status" value="2"/>
</dbReference>
<dbReference type="PRINTS" id="PR00261">
    <property type="entry name" value="LDLRECEPTOR"/>
</dbReference>
<sequence length="278" mass="30595">MKRRAHRRRIDEFECTDGKCINSTKKCNDEFDCNLPDRSDEINCTYIQPCPEGNHKCETGECVNNQTECPIVTSILSLSSTIAIDIQSSFVLPTTSSKLISATSHSNSYTLMKSSQNNLLETWSDASLSSTVIQLSSISTLPERLSTAALSSDTQNTYNLQSSSAFVSSSHSIKPTTTHLPYQTSVIDTTPTYPVKTPPTEDHKPDEESNKLLSTVHLFTIESCNITEFACSSGECISKEARCDNAFNCLDRSDEINCCFLLLNLEKFPTDGDVGIGV</sequence>
<dbReference type="PROSITE" id="PS50068">
    <property type="entry name" value="LDLRA_2"/>
    <property type="match status" value="1"/>
</dbReference>
<dbReference type="InterPro" id="IPR050685">
    <property type="entry name" value="LDLR"/>
</dbReference>
<comment type="subcellular location">
    <subcellularLocation>
        <location evidence="2">Endomembrane system</location>
    </subcellularLocation>
    <subcellularLocation>
        <location evidence="1">Membrane</location>
        <topology evidence="1">Single-pass membrane protein</topology>
    </subcellularLocation>
</comment>
<dbReference type="PANTHER" id="PTHR24270">
    <property type="entry name" value="LOW-DENSITY LIPOPROTEIN RECEPTOR-RELATED"/>
    <property type="match status" value="1"/>
</dbReference>
<evidence type="ECO:0008006" key="12">
    <source>
        <dbReference type="Google" id="ProtNLM"/>
    </source>
</evidence>
<evidence type="ECO:0000256" key="4">
    <source>
        <dbReference type="ARBA" id="ARBA00022737"/>
    </source>
</evidence>
<feature type="disulfide bond" evidence="8">
    <location>
        <begin position="224"/>
        <end position="236"/>
    </location>
</feature>
<accession>A0A6J7ZZN0</accession>
<keyword evidence="7 8" id="KW-1015">Disulfide bond</keyword>
<evidence type="ECO:0000256" key="1">
    <source>
        <dbReference type="ARBA" id="ARBA00004167"/>
    </source>
</evidence>
<evidence type="ECO:0000256" key="7">
    <source>
        <dbReference type="ARBA" id="ARBA00023157"/>
    </source>
</evidence>
<dbReference type="EMBL" id="CACVKT020000281">
    <property type="protein sequence ID" value="CAC5357986.1"/>
    <property type="molecule type" value="Genomic_DNA"/>
</dbReference>
<keyword evidence="6" id="KW-0472">Membrane</keyword>
<dbReference type="CDD" id="cd00112">
    <property type="entry name" value="LDLa"/>
    <property type="match status" value="2"/>
</dbReference>
<reference evidence="10 11" key="1">
    <citation type="submission" date="2020-06" db="EMBL/GenBank/DDBJ databases">
        <authorList>
            <person name="Li R."/>
            <person name="Bekaert M."/>
        </authorList>
    </citation>
    <scope>NUCLEOTIDE SEQUENCE [LARGE SCALE GENOMIC DNA]</scope>
    <source>
        <strain evidence="11">wild</strain>
    </source>
</reference>
<keyword evidence="11" id="KW-1185">Reference proteome</keyword>